<comment type="caution">
    <text evidence="3">The sequence shown here is derived from an EMBL/GenBank/DDBJ whole genome shotgun (WGS) entry which is preliminary data.</text>
</comment>
<dbReference type="InterPro" id="IPR001110">
    <property type="entry name" value="UPF0012_CS"/>
</dbReference>
<keyword evidence="4" id="KW-1185">Reference proteome</keyword>
<name>A0AAU9JEC3_9CILI</name>
<organism evidence="3 4">
    <name type="scientific">Blepharisma stoltei</name>
    <dbReference type="NCBI Taxonomy" id="1481888"/>
    <lineage>
        <taxon>Eukaryota</taxon>
        <taxon>Sar</taxon>
        <taxon>Alveolata</taxon>
        <taxon>Ciliophora</taxon>
        <taxon>Postciliodesmatophora</taxon>
        <taxon>Heterotrichea</taxon>
        <taxon>Heterotrichida</taxon>
        <taxon>Blepharismidae</taxon>
        <taxon>Blepharisma</taxon>
    </lineage>
</organism>
<dbReference type="InterPro" id="IPR045254">
    <property type="entry name" value="Nit1/2_C-N_Hydrolase"/>
</dbReference>
<dbReference type="PROSITE" id="PS01227">
    <property type="entry name" value="UPF0012"/>
    <property type="match status" value="1"/>
</dbReference>
<dbReference type="SUPFAM" id="SSF56317">
    <property type="entry name" value="Carbon-nitrogen hydrolase"/>
    <property type="match status" value="1"/>
</dbReference>
<dbReference type="PANTHER" id="PTHR23088">
    <property type="entry name" value="NITRILASE-RELATED"/>
    <property type="match status" value="1"/>
</dbReference>
<proteinExistence type="predicted"/>
<dbReference type="GO" id="GO:0016811">
    <property type="term" value="F:hydrolase activity, acting on carbon-nitrogen (but not peptide) bonds, in linear amides"/>
    <property type="evidence" value="ECO:0007669"/>
    <property type="project" value="InterPro"/>
</dbReference>
<dbReference type="CDD" id="cd07572">
    <property type="entry name" value="nit"/>
    <property type="match status" value="1"/>
</dbReference>
<dbReference type="PROSITE" id="PS50263">
    <property type="entry name" value="CN_HYDROLASE"/>
    <property type="match status" value="1"/>
</dbReference>
<dbReference type="PANTHER" id="PTHR23088:SF27">
    <property type="entry name" value="DEAMINATED GLUTATHIONE AMIDASE"/>
    <property type="match status" value="1"/>
</dbReference>
<sequence>MEGLKRIAISQMRSSTNISQNAETIRSHIQYAKENGALMAFFPENFNFLGRLGSSVQHAQPLNGPYMEYYKQLAREFSIWLSLGGFQESVPETAEKVFNSHIIINDSGEIIANYHKLHLFDVHVNETPLLESIAVKAGSEIHPPVDSPAGKLGLTICYDLRFPELYRNLALQGAQVLLVPAAFLEVTGRAHWEVLLRARAIENGCFVIASAQEGHHDCGRDSYGHSLAIDPWGTIIADGELGEKVLLVDIDLSLIEKTRRKLPTLSHVRSDVYYQRNK</sequence>
<feature type="domain" description="CN hydrolase" evidence="2">
    <location>
        <begin position="5"/>
        <end position="252"/>
    </location>
</feature>
<gene>
    <name evidence="3" type="ORF">BSTOLATCC_MIC25278</name>
</gene>
<dbReference type="Proteomes" id="UP001162131">
    <property type="component" value="Unassembled WGS sequence"/>
</dbReference>
<protein>
    <recommendedName>
        <fullName evidence="2">CN hydrolase domain-containing protein</fullName>
    </recommendedName>
</protein>
<dbReference type="Gene3D" id="3.60.110.10">
    <property type="entry name" value="Carbon-nitrogen hydrolase"/>
    <property type="match status" value="1"/>
</dbReference>
<dbReference type="InterPro" id="IPR036526">
    <property type="entry name" value="C-N_Hydrolase_sf"/>
</dbReference>
<dbReference type="Pfam" id="PF00795">
    <property type="entry name" value="CN_hydrolase"/>
    <property type="match status" value="1"/>
</dbReference>
<keyword evidence="1" id="KW-0378">Hydrolase</keyword>
<dbReference type="AlphaFoldDB" id="A0AAU9JEC3"/>
<accession>A0AAU9JEC3</accession>
<evidence type="ECO:0000256" key="1">
    <source>
        <dbReference type="ARBA" id="ARBA00022801"/>
    </source>
</evidence>
<evidence type="ECO:0000313" key="4">
    <source>
        <dbReference type="Proteomes" id="UP001162131"/>
    </source>
</evidence>
<dbReference type="InterPro" id="IPR003010">
    <property type="entry name" value="C-N_Hydrolase"/>
</dbReference>
<reference evidence="3" key="1">
    <citation type="submission" date="2021-09" db="EMBL/GenBank/DDBJ databases">
        <authorList>
            <consortium name="AG Swart"/>
            <person name="Singh M."/>
            <person name="Singh A."/>
            <person name="Seah K."/>
            <person name="Emmerich C."/>
        </authorList>
    </citation>
    <scope>NUCLEOTIDE SEQUENCE</scope>
    <source>
        <strain evidence="3">ATCC30299</strain>
    </source>
</reference>
<evidence type="ECO:0000259" key="2">
    <source>
        <dbReference type="PROSITE" id="PS50263"/>
    </source>
</evidence>
<dbReference type="EMBL" id="CAJZBQ010000024">
    <property type="protein sequence ID" value="CAG9320039.1"/>
    <property type="molecule type" value="Genomic_DNA"/>
</dbReference>
<evidence type="ECO:0000313" key="3">
    <source>
        <dbReference type="EMBL" id="CAG9320039.1"/>
    </source>
</evidence>